<reference evidence="1" key="1">
    <citation type="submission" date="2018-06" db="EMBL/GenBank/DDBJ databases">
        <authorList>
            <person name="Zhirakovskaya E."/>
        </authorList>
    </citation>
    <scope>NUCLEOTIDE SEQUENCE</scope>
</reference>
<sequence>MNRFMLAATALIPLVAQAQPVFHPSGMNLTYGMNSNVPSVIGITSNPAAAAATSTRKRNSTTTAIGVISSTGISTELGQIDNFSQQVDDLTSQLDQASITPQQGQQIIDDFDGFLSLAEKEGYLIVNTTAHLPIMPLMINSEKLGGAITIDANAGIQAYMGVLAAPLIYNPTTQEIETDSAFYVKGAAVLEASIGYSRKVWSNQKGNLFAGVTGKYYQVGLSKSVIPLVDDTNNDIGDTLVDEFDQNQNTTDGIGIDLGILWVGNSYSLGATLINANSPTFDYGEIGNDCQLLSGSAQDNCNAAALHSSKINPTETYTMDAQMRMEASLHSKNKHWQINASYDGNAVHNPVNNEMQWMNIAVGYAPDNWIPGVRVGYRENLVGSQLSMATF</sequence>
<accession>A0A3B0Z6C9</accession>
<dbReference type="InterPro" id="IPR032811">
    <property type="entry name" value="Put_conjugal_transfer"/>
</dbReference>
<dbReference type="AlphaFoldDB" id="A0A3B0Z6C9"/>
<feature type="non-terminal residue" evidence="1">
    <location>
        <position position="391"/>
    </location>
</feature>
<dbReference type="EMBL" id="UOFP01000001">
    <property type="protein sequence ID" value="VAW83743.1"/>
    <property type="molecule type" value="Genomic_DNA"/>
</dbReference>
<evidence type="ECO:0000313" key="1">
    <source>
        <dbReference type="EMBL" id="VAW83743.1"/>
    </source>
</evidence>
<gene>
    <name evidence="1" type="ORF">MNBD_GAMMA18-80</name>
</gene>
<organism evidence="1">
    <name type="scientific">hydrothermal vent metagenome</name>
    <dbReference type="NCBI Taxonomy" id="652676"/>
    <lineage>
        <taxon>unclassified sequences</taxon>
        <taxon>metagenomes</taxon>
        <taxon>ecological metagenomes</taxon>
    </lineage>
</organism>
<name>A0A3B0Z6C9_9ZZZZ</name>
<protein>
    <submittedName>
        <fullName evidence="1">Uncharacterized protein</fullName>
    </submittedName>
</protein>
<dbReference type="Pfam" id="PF13729">
    <property type="entry name" value="TraF_2"/>
    <property type="match status" value="1"/>
</dbReference>
<proteinExistence type="predicted"/>